<dbReference type="SMART" id="SM00706">
    <property type="entry name" value="TECPR"/>
    <property type="match status" value="3"/>
</dbReference>
<dbReference type="GeneID" id="106475229"/>
<dbReference type="InterPro" id="IPR010482">
    <property type="entry name" value="TECPR1-like_DysF"/>
</dbReference>
<dbReference type="SMART" id="SM00694">
    <property type="entry name" value="DysFC"/>
    <property type="match status" value="1"/>
</dbReference>
<name>A0ABM1RUQ2_LIMPO</name>
<evidence type="ECO:0000259" key="4">
    <source>
        <dbReference type="SMART" id="SM00693"/>
    </source>
</evidence>
<dbReference type="Pfam" id="PF06462">
    <property type="entry name" value="Hyd_WA"/>
    <property type="match status" value="1"/>
</dbReference>
<feature type="region of interest" description="Disordered" evidence="3">
    <location>
        <begin position="390"/>
        <end position="424"/>
    </location>
</feature>
<keyword evidence="2" id="KW-0677">Repeat</keyword>
<dbReference type="PANTHER" id="PTHR23250">
    <property type="entry name" value="DYSFERLIN-RELATED"/>
    <property type="match status" value="1"/>
</dbReference>
<evidence type="ECO:0000256" key="2">
    <source>
        <dbReference type="ARBA" id="ARBA00022737"/>
    </source>
</evidence>
<dbReference type="RefSeq" id="XP_022235107.1">
    <property type="nucleotide sequence ID" value="XM_022379399.1"/>
</dbReference>
<feature type="region of interest" description="Disordered" evidence="3">
    <location>
        <begin position="504"/>
        <end position="548"/>
    </location>
</feature>
<dbReference type="InterPro" id="IPR051513">
    <property type="entry name" value="Tectonin_beta-prop"/>
</dbReference>
<dbReference type="PANTHER" id="PTHR23250:SF1">
    <property type="entry name" value="TECTONIN BETA-PROPELLER REPEAT-CONTAINING PROTEIN 1"/>
    <property type="match status" value="1"/>
</dbReference>
<dbReference type="Pfam" id="PF06398">
    <property type="entry name" value="Pex24p"/>
    <property type="match status" value="1"/>
</dbReference>
<feature type="domain" description="Peroxin/Ferlin" evidence="4">
    <location>
        <begin position="64"/>
        <end position="125"/>
    </location>
</feature>
<feature type="compositionally biased region" description="Basic and acidic residues" evidence="3">
    <location>
        <begin position="524"/>
        <end position="548"/>
    </location>
</feature>
<protein>
    <submittedName>
        <fullName evidence="7">Tectonin beta-propeller repeat-containing protein-like</fullName>
    </submittedName>
</protein>
<comment type="similarity">
    <text evidence="1">Belongs to the TECPR1 family.</text>
</comment>
<sequence>MPATKLWITSSLGKVFTLSTQEQSWREVPYCGVELKRLSATQWCVWGIGSDHQVYVFIPRSDVPIRCWETTYENQRWNPYGGFSSNLLPTDRPPWSSKDGLKSLPKESFKLASDSWQWEGEWHVEENLDGQPLGTEGWTYAIDFPRQYYPEKRWNSLVRRKKWIRCRRYATVDKWVQVPSVHEDPTEEPFIDIAVGGSEIPGGDPDAVTVWAVTVMGRVMFRYGVRTIRPEGQGWIHVTTPAGYEVSQISVGPMGLVWIVLGDGATLVRTGVTRENARGGKLLFQIWFRKGVNSQRAGIEPTSATGTGWVEMVGQMAVVSVGPDDQFFFQVWGLGCDDKLPYFRTGVTYAELSGKTWKPINLPLYNQLSRGSSRSSLVSQQSLQHSYEYDTVSGCSDKQDDPHARNQHSNYSDKTTSTNEKPHVKTNMPFQASLSFISESNPSDDSLSQTDSGVSITNAKIIPSPLCLTPVAKTLRKASESRLFCEDSSSSDVSDTVVNFIQDASDDEDEENSDDNECAATNTTEEKRADFKTIKEKPEGTRESGQEIEHKLLQMSIERRDDASSELEISSIDNDHENSSVGKWVKNSIEDYFCDYLNMEVDMSWVWLSGSGCVVDHQSPPPWFDQAINVQDSNMNELWRKEILSQFLKRYKEQVSEFTAYPHAVEK</sequence>
<reference evidence="7" key="1">
    <citation type="submission" date="2025-08" db="UniProtKB">
        <authorList>
            <consortium name="RefSeq"/>
        </authorList>
    </citation>
    <scope>IDENTIFICATION</scope>
    <source>
        <tissue evidence="7">Muscle</tissue>
    </source>
</reference>
<evidence type="ECO:0000313" key="6">
    <source>
        <dbReference type="Proteomes" id="UP000694941"/>
    </source>
</evidence>
<gene>
    <name evidence="7" type="primary">LOC106475229</name>
</gene>
<dbReference type="InterPro" id="IPR006624">
    <property type="entry name" value="Beta-propeller_rpt_TECPR"/>
</dbReference>
<keyword evidence="6" id="KW-1185">Reference proteome</keyword>
<dbReference type="InterPro" id="IPR006614">
    <property type="entry name" value="Peroxin/Ferlin"/>
</dbReference>
<dbReference type="SMART" id="SM00693">
    <property type="entry name" value="DysFN"/>
    <property type="match status" value="1"/>
</dbReference>
<feature type="non-terminal residue" evidence="7">
    <location>
        <position position="667"/>
    </location>
</feature>
<accession>A0ABM1RUQ2</accession>
<evidence type="ECO:0000313" key="7">
    <source>
        <dbReference type="RefSeq" id="XP_022235107.1"/>
    </source>
</evidence>
<proteinExistence type="inferred from homology"/>
<evidence type="ECO:0000259" key="5">
    <source>
        <dbReference type="SMART" id="SM00694"/>
    </source>
</evidence>
<feature type="compositionally biased region" description="Acidic residues" evidence="3">
    <location>
        <begin position="504"/>
        <end position="517"/>
    </location>
</feature>
<evidence type="ECO:0000256" key="3">
    <source>
        <dbReference type="SAM" id="MobiDB-lite"/>
    </source>
</evidence>
<feature type="domain" description="Peroxin/Ferlin" evidence="5">
    <location>
        <begin position="137"/>
        <end position="170"/>
    </location>
</feature>
<organism evidence="6 7">
    <name type="scientific">Limulus polyphemus</name>
    <name type="common">Atlantic horseshoe crab</name>
    <dbReference type="NCBI Taxonomy" id="6850"/>
    <lineage>
        <taxon>Eukaryota</taxon>
        <taxon>Metazoa</taxon>
        <taxon>Ecdysozoa</taxon>
        <taxon>Arthropoda</taxon>
        <taxon>Chelicerata</taxon>
        <taxon>Merostomata</taxon>
        <taxon>Xiphosura</taxon>
        <taxon>Limulidae</taxon>
        <taxon>Limulus</taxon>
    </lineage>
</organism>
<dbReference type="Proteomes" id="UP000694941">
    <property type="component" value="Unplaced"/>
</dbReference>
<feature type="compositionally biased region" description="Polar residues" evidence="3">
    <location>
        <begin position="407"/>
        <end position="419"/>
    </location>
</feature>
<evidence type="ECO:0000256" key="1">
    <source>
        <dbReference type="ARBA" id="ARBA00005966"/>
    </source>
</evidence>